<dbReference type="PANTHER" id="PTHR43097">
    <property type="entry name" value="GLUTAMINE-TRNA LIGASE"/>
    <property type="match status" value="1"/>
</dbReference>
<dbReference type="Pfam" id="PF03950">
    <property type="entry name" value="tRNA-synt_1c_C"/>
    <property type="match status" value="1"/>
</dbReference>
<accession>A0A7S2NTU0</accession>
<keyword evidence="5 8" id="KW-0648">Protein biosynthesis</keyword>
<feature type="domain" description="Glutamyl/glutaminyl-tRNA synthetase class Ib anti-codon binding" evidence="11">
    <location>
        <begin position="373"/>
        <end position="480"/>
    </location>
</feature>
<evidence type="ECO:0000313" key="13">
    <source>
        <dbReference type="EMBL" id="CAD9560076.1"/>
    </source>
</evidence>
<dbReference type="InterPro" id="IPR020056">
    <property type="entry name" value="Rbsml_bL25/Gln-tRNA_synth_N"/>
</dbReference>
<dbReference type="InterPro" id="IPR020058">
    <property type="entry name" value="Glu/Gln-tRNA-synth_Ib_cat-dom"/>
</dbReference>
<dbReference type="FunFam" id="3.40.50.620:FF:000037">
    <property type="entry name" value="Glutamine--tRNA ligase cytoplasmic"/>
    <property type="match status" value="1"/>
</dbReference>
<dbReference type="InterPro" id="IPR050132">
    <property type="entry name" value="Gln/Glu-tRNA_Ligase"/>
</dbReference>
<evidence type="ECO:0000256" key="6">
    <source>
        <dbReference type="ARBA" id="ARBA00023146"/>
    </source>
</evidence>
<dbReference type="SUPFAM" id="SSF50715">
    <property type="entry name" value="Ribosomal protein L25-like"/>
    <property type="match status" value="1"/>
</dbReference>
<dbReference type="InterPro" id="IPR011035">
    <property type="entry name" value="Ribosomal_bL25/Gln-tRNA_synth"/>
</dbReference>
<evidence type="ECO:0000256" key="8">
    <source>
        <dbReference type="RuleBase" id="RU363037"/>
    </source>
</evidence>
<dbReference type="InterPro" id="IPR001412">
    <property type="entry name" value="aa-tRNA-synth_I_CS"/>
</dbReference>
<protein>
    <recommendedName>
        <fullName evidence="1">glutamine--tRNA ligase</fullName>
        <ecNumber evidence="1">6.1.1.18</ecNumber>
    </recommendedName>
</protein>
<feature type="domain" description="Glutamyl/glutaminyl-tRNA synthetase class Ib catalytic" evidence="10">
    <location>
        <begin position="36"/>
        <end position="364"/>
    </location>
</feature>
<evidence type="ECO:0000256" key="4">
    <source>
        <dbReference type="ARBA" id="ARBA00022840"/>
    </source>
</evidence>
<dbReference type="Pfam" id="PF20974">
    <property type="entry name" value="tRNA-synt_1c_C2"/>
    <property type="match status" value="1"/>
</dbReference>
<dbReference type="InterPro" id="IPR020059">
    <property type="entry name" value="Glu/Gln-tRNA-synth_Ib_codon-bd"/>
</dbReference>
<dbReference type="GO" id="GO:0005829">
    <property type="term" value="C:cytosol"/>
    <property type="evidence" value="ECO:0007669"/>
    <property type="project" value="TreeGrafter"/>
</dbReference>
<dbReference type="AlphaFoldDB" id="A0A7S2NTU0"/>
<keyword evidence="3 8" id="KW-0547">Nucleotide-binding</keyword>
<keyword evidence="6 8" id="KW-0030">Aminoacyl-tRNA synthetase</keyword>
<dbReference type="Pfam" id="PF00749">
    <property type="entry name" value="tRNA-synt_1c"/>
    <property type="match status" value="1"/>
</dbReference>
<dbReference type="GO" id="GO:0004819">
    <property type="term" value="F:glutamine-tRNA ligase activity"/>
    <property type="evidence" value="ECO:0007669"/>
    <property type="project" value="UniProtKB-EC"/>
</dbReference>
<feature type="region of interest" description="Disordered" evidence="9">
    <location>
        <begin position="693"/>
        <end position="712"/>
    </location>
</feature>
<dbReference type="Gene3D" id="3.40.50.620">
    <property type="entry name" value="HUPs"/>
    <property type="match status" value="1"/>
</dbReference>
<evidence type="ECO:0000259" key="12">
    <source>
        <dbReference type="Pfam" id="PF20974"/>
    </source>
</evidence>
<evidence type="ECO:0000259" key="10">
    <source>
        <dbReference type="Pfam" id="PF00749"/>
    </source>
</evidence>
<comment type="catalytic activity">
    <reaction evidence="7">
        <text>tRNA(Gln) + L-glutamine + ATP = L-glutaminyl-tRNA(Gln) + AMP + diphosphate</text>
        <dbReference type="Rhea" id="RHEA:20121"/>
        <dbReference type="Rhea" id="RHEA-COMP:9662"/>
        <dbReference type="Rhea" id="RHEA-COMP:9681"/>
        <dbReference type="ChEBI" id="CHEBI:30616"/>
        <dbReference type="ChEBI" id="CHEBI:33019"/>
        <dbReference type="ChEBI" id="CHEBI:58359"/>
        <dbReference type="ChEBI" id="CHEBI:78442"/>
        <dbReference type="ChEBI" id="CHEBI:78521"/>
        <dbReference type="ChEBI" id="CHEBI:456215"/>
        <dbReference type="EC" id="6.1.1.18"/>
    </reaction>
</comment>
<gene>
    <name evidence="13" type="ORF">LDAN0321_LOCUS2376</name>
</gene>
<comment type="similarity">
    <text evidence="8">Belongs to the class-I aminoacyl-tRNA synthetase family.</text>
</comment>
<evidence type="ECO:0000256" key="2">
    <source>
        <dbReference type="ARBA" id="ARBA00022598"/>
    </source>
</evidence>
<evidence type="ECO:0000256" key="9">
    <source>
        <dbReference type="SAM" id="MobiDB-lite"/>
    </source>
</evidence>
<keyword evidence="2 8" id="KW-0436">Ligase</keyword>
<dbReference type="GO" id="GO:0006425">
    <property type="term" value="P:glutaminyl-tRNA aminoacylation"/>
    <property type="evidence" value="ECO:0007669"/>
    <property type="project" value="InterPro"/>
</dbReference>
<sequence length="712" mass="80932">MSTTTNNDPLAARELTWAINPEEILAEHTKINGPIVRTRFPPEPNGYLHIGHAKSMNMNFKLAFEKLGVEPANRRTIFRYDDTNPEAESAEYIASLERDVRWMGWEPERTTYSSELFQQLFDYAIVLIKKGLAYVCDFDKATVEKQRDLASRRAQARNSGKDPDEVAPLDPALIPGPNRNRSVAENLDLFHKMAKGFFKEGQYTLRMKMDLDHSNPNMYDLMAYRIKYVPHPHIGDVWCIYPTYDFTHSICDSLEHIDYSICTLEFETRREPYFWVLWALDLYRPKVYEMSRLNLAYTVLSKRRLLKLVNNGYMRGWDDCRMPTISGLRRRGYTPDIINTFCTGIGATRAMNVVEVEKLSSVARVELGAKSRRCLSALTPVKVKIVEYVGCTAESFDDDANCTYEVQNSPTDETLGCHMLKFTPKCFYVDLSDFGMDNDGGNFYGLTPDQHVGLKYVGANLHVSKLIHDKSSPEKLVEIEAKLDLSEGKPKPKSHISWCPSDSVKCEVRVYNNLFVVPEPSEKWEEELNPQSEIVYPNALVDPSVLEVAKKIEFSSEETGGKTKVTEDMSGGTDRHFQFERLGYFIIDLDSARDAKSGAYKLVFNRTVNLREDIPVKAKSATSAKDKEKLEARKVAQAKQLAAKEARLKISPENLFKEADEYKGLYSAFDGDGIPTHDAAGEKLTKSAMKNLKKEQAKHVKQLKVKAMKEGK</sequence>
<dbReference type="GO" id="GO:0005524">
    <property type="term" value="F:ATP binding"/>
    <property type="evidence" value="ECO:0007669"/>
    <property type="project" value="UniProtKB-KW"/>
</dbReference>
<proteinExistence type="inferred from homology"/>
<reference evidence="13" key="1">
    <citation type="submission" date="2021-01" db="EMBL/GenBank/DDBJ databases">
        <authorList>
            <person name="Corre E."/>
            <person name="Pelletier E."/>
            <person name="Niang G."/>
            <person name="Scheremetjew M."/>
            <person name="Finn R."/>
            <person name="Kale V."/>
            <person name="Holt S."/>
            <person name="Cochrane G."/>
            <person name="Meng A."/>
            <person name="Brown T."/>
            <person name="Cohen L."/>
        </authorList>
    </citation>
    <scope>NUCLEOTIDE SEQUENCE</scope>
    <source>
        <strain evidence="13">B650</strain>
    </source>
</reference>
<evidence type="ECO:0000256" key="3">
    <source>
        <dbReference type="ARBA" id="ARBA00022741"/>
    </source>
</evidence>
<dbReference type="NCBIfam" id="TIGR00440">
    <property type="entry name" value="glnS"/>
    <property type="match status" value="1"/>
</dbReference>
<feature type="region of interest" description="Disordered" evidence="9">
    <location>
        <begin position="151"/>
        <end position="178"/>
    </location>
</feature>
<dbReference type="PANTHER" id="PTHR43097:SF4">
    <property type="entry name" value="GLUTAMINE--TRNA LIGASE"/>
    <property type="match status" value="1"/>
</dbReference>
<evidence type="ECO:0000259" key="11">
    <source>
        <dbReference type="Pfam" id="PF03950"/>
    </source>
</evidence>
<dbReference type="InterPro" id="IPR004514">
    <property type="entry name" value="Gln-tRNA-synth"/>
</dbReference>
<evidence type="ECO:0000256" key="7">
    <source>
        <dbReference type="ARBA" id="ARBA00048270"/>
    </source>
</evidence>
<dbReference type="EC" id="6.1.1.18" evidence="1"/>
<dbReference type="Gene3D" id="2.40.240.10">
    <property type="entry name" value="Ribosomal Protein L25, Chain P"/>
    <property type="match status" value="2"/>
</dbReference>
<keyword evidence="4 8" id="KW-0067">ATP-binding</keyword>
<evidence type="ECO:0000256" key="1">
    <source>
        <dbReference type="ARBA" id="ARBA00012836"/>
    </source>
</evidence>
<dbReference type="InterPro" id="IPR049437">
    <property type="entry name" value="tRNA-synt_1c_C2"/>
</dbReference>
<organism evidence="13">
    <name type="scientific">Leptocylindrus danicus</name>
    <dbReference type="NCBI Taxonomy" id="163516"/>
    <lineage>
        <taxon>Eukaryota</taxon>
        <taxon>Sar</taxon>
        <taxon>Stramenopiles</taxon>
        <taxon>Ochrophyta</taxon>
        <taxon>Bacillariophyta</taxon>
        <taxon>Coscinodiscophyceae</taxon>
        <taxon>Chaetocerotophycidae</taxon>
        <taxon>Leptocylindrales</taxon>
        <taxon>Leptocylindraceae</taxon>
        <taxon>Leptocylindrus</taxon>
    </lineage>
</organism>
<evidence type="ECO:0000256" key="5">
    <source>
        <dbReference type="ARBA" id="ARBA00022917"/>
    </source>
</evidence>
<dbReference type="SUPFAM" id="SSF52374">
    <property type="entry name" value="Nucleotidylyl transferase"/>
    <property type="match status" value="1"/>
</dbReference>
<dbReference type="InterPro" id="IPR014729">
    <property type="entry name" value="Rossmann-like_a/b/a_fold"/>
</dbReference>
<dbReference type="EMBL" id="HBGY01003881">
    <property type="protein sequence ID" value="CAD9560076.1"/>
    <property type="molecule type" value="Transcribed_RNA"/>
</dbReference>
<feature type="domain" description="tRNA synthetases class I (E and Q) anti-codon binding" evidence="12">
    <location>
        <begin position="496"/>
        <end position="550"/>
    </location>
</feature>
<dbReference type="PROSITE" id="PS00178">
    <property type="entry name" value="AA_TRNA_LIGASE_I"/>
    <property type="match status" value="1"/>
</dbReference>
<name>A0A7S2NTU0_9STRA</name>